<evidence type="ECO:0000256" key="1">
    <source>
        <dbReference type="ARBA" id="ARBA00023015"/>
    </source>
</evidence>
<dbReference type="PRINTS" id="PR00598">
    <property type="entry name" value="HTHMARR"/>
</dbReference>
<dbReference type="PROSITE" id="PS50995">
    <property type="entry name" value="HTH_MARR_2"/>
    <property type="match status" value="1"/>
</dbReference>
<dbReference type="Gene3D" id="1.10.10.10">
    <property type="entry name" value="Winged helix-like DNA-binding domain superfamily/Winged helix DNA-binding domain"/>
    <property type="match status" value="1"/>
</dbReference>
<keyword evidence="1" id="KW-0805">Transcription regulation</keyword>
<name>A0ABM6LRQ5_9GAMM</name>
<feature type="domain" description="HTH marR-type" evidence="4">
    <location>
        <begin position="22"/>
        <end position="157"/>
    </location>
</feature>
<proteinExistence type="predicted"/>
<dbReference type="SUPFAM" id="SSF46785">
    <property type="entry name" value="Winged helix' DNA-binding domain"/>
    <property type="match status" value="1"/>
</dbReference>
<sequence>MQNLERIKQQWAKEIPDLDTSTMALIGRLQVLHKHMTSAMSETFRQFGLTDAGFDVIATLRRSGAPYRLTPNQLLEQMLITSGSMTSRLTHLQKKGLVEREQDDKDGRVHWVKLTDAGLTLSDKVIYEHVNTQKQLLSVLSAQQRQQLTEQLREVLVRYGLE</sequence>
<keyword evidence="6" id="KW-1185">Reference proteome</keyword>
<dbReference type="InterPro" id="IPR036390">
    <property type="entry name" value="WH_DNA-bd_sf"/>
</dbReference>
<dbReference type="PANTHER" id="PTHR42756:SF1">
    <property type="entry name" value="TRANSCRIPTIONAL REPRESSOR OF EMRAB OPERON"/>
    <property type="match status" value="1"/>
</dbReference>
<reference evidence="5 6" key="1">
    <citation type="submission" date="2017-06" db="EMBL/GenBank/DDBJ databases">
        <title>Complete genome sequence of Idiomarina piscisalsi strain 10PY1A isolated from soil of Soudi Arabia.</title>
        <authorList>
            <person name="Kim M.-C."/>
            <person name="Jung B.K."/>
            <person name="Budiyanto F."/>
            <person name="Nzila A."/>
            <person name="Shin J.-H."/>
        </authorList>
    </citation>
    <scope>NUCLEOTIDE SEQUENCE [LARGE SCALE GENOMIC DNA]</scope>
    <source>
        <strain evidence="5 6">10PY1A</strain>
    </source>
</reference>
<keyword evidence="2" id="KW-0238">DNA-binding</keyword>
<dbReference type="PANTHER" id="PTHR42756">
    <property type="entry name" value="TRANSCRIPTIONAL REGULATOR, MARR"/>
    <property type="match status" value="1"/>
</dbReference>
<evidence type="ECO:0000259" key="4">
    <source>
        <dbReference type="PROSITE" id="PS50995"/>
    </source>
</evidence>
<keyword evidence="3" id="KW-0804">Transcription</keyword>
<evidence type="ECO:0000256" key="2">
    <source>
        <dbReference type="ARBA" id="ARBA00023125"/>
    </source>
</evidence>
<evidence type="ECO:0000256" key="3">
    <source>
        <dbReference type="ARBA" id="ARBA00023163"/>
    </source>
</evidence>
<dbReference type="InterPro" id="IPR036388">
    <property type="entry name" value="WH-like_DNA-bd_sf"/>
</dbReference>
<dbReference type="SMART" id="SM00347">
    <property type="entry name" value="HTH_MARR"/>
    <property type="match status" value="1"/>
</dbReference>
<dbReference type="InterPro" id="IPR000835">
    <property type="entry name" value="HTH_MarR-typ"/>
</dbReference>
<dbReference type="RefSeq" id="WP_088767573.1">
    <property type="nucleotide sequence ID" value="NZ_CP022133.1"/>
</dbReference>
<protein>
    <submittedName>
        <fullName evidence="5">MarR family transcriptional regulator</fullName>
    </submittedName>
</protein>
<gene>
    <name evidence="5" type="ORF">CEW91_02775</name>
</gene>
<evidence type="ECO:0000313" key="5">
    <source>
        <dbReference type="EMBL" id="ASG65138.1"/>
    </source>
</evidence>
<dbReference type="EMBL" id="CP022133">
    <property type="protein sequence ID" value="ASG65138.1"/>
    <property type="molecule type" value="Genomic_DNA"/>
</dbReference>
<dbReference type="Proteomes" id="UP000197717">
    <property type="component" value="Chromosome"/>
</dbReference>
<dbReference type="Pfam" id="PF12802">
    <property type="entry name" value="MarR_2"/>
    <property type="match status" value="1"/>
</dbReference>
<evidence type="ECO:0000313" key="6">
    <source>
        <dbReference type="Proteomes" id="UP000197717"/>
    </source>
</evidence>
<organism evidence="5 6">
    <name type="scientific">Idiomarina piscisalsi</name>
    <dbReference type="NCBI Taxonomy" id="1096243"/>
    <lineage>
        <taxon>Bacteria</taxon>
        <taxon>Pseudomonadati</taxon>
        <taxon>Pseudomonadota</taxon>
        <taxon>Gammaproteobacteria</taxon>
        <taxon>Alteromonadales</taxon>
        <taxon>Idiomarinaceae</taxon>
        <taxon>Idiomarina</taxon>
    </lineage>
</organism>
<accession>A0ABM6LRQ5</accession>